<organism evidence="1 2">
    <name type="scientific">Xenopus laevis</name>
    <name type="common">African clawed frog</name>
    <dbReference type="NCBI Taxonomy" id="8355"/>
    <lineage>
        <taxon>Eukaryota</taxon>
        <taxon>Metazoa</taxon>
        <taxon>Chordata</taxon>
        <taxon>Craniata</taxon>
        <taxon>Vertebrata</taxon>
        <taxon>Euteleostomi</taxon>
        <taxon>Amphibia</taxon>
        <taxon>Batrachia</taxon>
        <taxon>Anura</taxon>
        <taxon>Pipoidea</taxon>
        <taxon>Pipidae</taxon>
        <taxon>Xenopodinae</taxon>
        <taxon>Xenopus</taxon>
        <taxon>Xenopus</taxon>
    </lineage>
</organism>
<dbReference type="Proteomes" id="UP000694892">
    <property type="component" value="Chromosome 7S"/>
</dbReference>
<dbReference type="EMBL" id="CM004479">
    <property type="protein sequence ID" value="OCT70354.1"/>
    <property type="molecule type" value="Genomic_DNA"/>
</dbReference>
<name>A0A974HA09_XENLA</name>
<sequence>MSLSSAHTEVGEVGNEHMTRCSRFCIRSFQRKGVSAPRVRKGVRTRPLSRNGHRSVAWPLESSGSVLVRMAARSSDSERWHSSFLKAERRDSGSCRVGRFFLRMQRVSI</sequence>
<proteinExistence type="predicted"/>
<evidence type="ECO:0000313" key="1">
    <source>
        <dbReference type="EMBL" id="OCT70354.1"/>
    </source>
</evidence>
<protein>
    <submittedName>
        <fullName evidence="1">Uncharacterized protein</fullName>
    </submittedName>
</protein>
<reference evidence="2" key="1">
    <citation type="journal article" date="2016" name="Nature">
        <title>Genome evolution in the allotetraploid frog Xenopus laevis.</title>
        <authorList>
            <person name="Session A.M."/>
            <person name="Uno Y."/>
            <person name="Kwon T."/>
            <person name="Chapman J.A."/>
            <person name="Toyoda A."/>
            <person name="Takahashi S."/>
            <person name="Fukui A."/>
            <person name="Hikosaka A."/>
            <person name="Suzuki A."/>
            <person name="Kondo M."/>
            <person name="van Heeringen S.J."/>
            <person name="Quigley I."/>
            <person name="Heinz S."/>
            <person name="Ogino H."/>
            <person name="Ochi H."/>
            <person name="Hellsten U."/>
            <person name="Lyons J.B."/>
            <person name="Simakov O."/>
            <person name="Putnam N."/>
            <person name="Stites J."/>
            <person name="Kuroki Y."/>
            <person name="Tanaka T."/>
            <person name="Michiue T."/>
            <person name="Watanabe M."/>
            <person name="Bogdanovic O."/>
            <person name="Lister R."/>
            <person name="Georgiou G."/>
            <person name="Paranjpe S.S."/>
            <person name="van Kruijsbergen I."/>
            <person name="Shu S."/>
            <person name="Carlson J."/>
            <person name="Kinoshita T."/>
            <person name="Ohta Y."/>
            <person name="Mawaribuchi S."/>
            <person name="Jenkins J."/>
            <person name="Grimwood J."/>
            <person name="Schmutz J."/>
            <person name="Mitros T."/>
            <person name="Mozaffari S.V."/>
            <person name="Suzuki Y."/>
            <person name="Haramoto Y."/>
            <person name="Yamamoto T.S."/>
            <person name="Takagi C."/>
            <person name="Heald R."/>
            <person name="Miller K."/>
            <person name="Haudenschild C."/>
            <person name="Kitzman J."/>
            <person name="Nakayama T."/>
            <person name="Izutsu Y."/>
            <person name="Robert J."/>
            <person name="Fortriede J."/>
            <person name="Burns K."/>
            <person name="Lotay V."/>
            <person name="Karimi K."/>
            <person name="Yasuoka Y."/>
            <person name="Dichmann D.S."/>
            <person name="Flajnik M.F."/>
            <person name="Houston D.W."/>
            <person name="Shendure J."/>
            <person name="DuPasquier L."/>
            <person name="Vize P.D."/>
            <person name="Zorn A.M."/>
            <person name="Ito M."/>
            <person name="Marcotte E.M."/>
            <person name="Wallingford J.B."/>
            <person name="Ito Y."/>
            <person name="Asashima M."/>
            <person name="Ueno N."/>
            <person name="Matsuda Y."/>
            <person name="Veenstra G.J."/>
            <person name="Fujiyama A."/>
            <person name="Harland R.M."/>
            <person name="Taira M."/>
            <person name="Rokhsar D.S."/>
        </authorList>
    </citation>
    <scope>NUCLEOTIDE SEQUENCE [LARGE SCALE GENOMIC DNA]</scope>
    <source>
        <strain evidence="2">J</strain>
    </source>
</reference>
<evidence type="ECO:0000313" key="2">
    <source>
        <dbReference type="Proteomes" id="UP000694892"/>
    </source>
</evidence>
<gene>
    <name evidence="1" type="ORF">XELAEV_18037272mg</name>
</gene>
<dbReference type="AlphaFoldDB" id="A0A974HA09"/>
<accession>A0A974HA09</accession>